<proteinExistence type="inferred from homology"/>
<feature type="compositionally biased region" description="Basic and acidic residues" evidence="2">
    <location>
        <begin position="1"/>
        <end position="14"/>
    </location>
</feature>
<dbReference type="InterPro" id="IPR036629">
    <property type="entry name" value="YjbJ_sf"/>
</dbReference>
<reference evidence="5" key="1">
    <citation type="submission" date="2016-10" db="EMBL/GenBank/DDBJ databases">
        <authorList>
            <person name="Varghese N."/>
            <person name="Submissions S."/>
        </authorList>
    </citation>
    <scope>NUCLEOTIDE SEQUENCE [LARGE SCALE GENOMIC DNA]</scope>
    <source>
        <strain evidence="5">CGMCC 1.8895</strain>
    </source>
</reference>
<organism evidence="4 5">
    <name type="scientific">Lacicoccus qingdaonensis</name>
    <dbReference type="NCBI Taxonomy" id="576118"/>
    <lineage>
        <taxon>Bacteria</taxon>
        <taxon>Bacillati</taxon>
        <taxon>Bacillota</taxon>
        <taxon>Bacilli</taxon>
        <taxon>Bacillales</taxon>
        <taxon>Salinicoccaceae</taxon>
        <taxon>Lacicoccus</taxon>
    </lineage>
</organism>
<evidence type="ECO:0000256" key="1">
    <source>
        <dbReference type="ARBA" id="ARBA00009129"/>
    </source>
</evidence>
<evidence type="ECO:0000259" key="3">
    <source>
        <dbReference type="Pfam" id="PF05532"/>
    </source>
</evidence>
<evidence type="ECO:0000256" key="2">
    <source>
        <dbReference type="SAM" id="MobiDB-lite"/>
    </source>
</evidence>
<dbReference type="AlphaFoldDB" id="A0A1G9GPV4"/>
<dbReference type="EMBL" id="FNFY01000018">
    <property type="protein sequence ID" value="SDL02720.1"/>
    <property type="molecule type" value="Genomic_DNA"/>
</dbReference>
<feature type="compositionally biased region" description="Basic and acidic residues" evidence="2">
    <location>
        <begin position="23"/>
        <end position="65"/>
    </location>
</feature>
<protein>
    <submittedName>
        <fullName evidence="4">CsbD-like</fullName>
    </submittedName>
</protein>
<accession>A0A1G9GPV4</accession>
<evidence type="ECO:0000313" key="5">
    <source>
        <dbReference type="Proteomes" id="UP000199008"/>
    </source>
</evidence>
<dbReference type="OrthoDB" id="2134937at2"/>
<evidence type="ECO:0000313" key="4">
    <source>
        <dbReference type="EMBL" id="SDL02720.1"/>
    </source>
</evidence>
<dbReference type="SUPFAM" id="SSF69047">
    <property type="entry name" value="Hypothetical protein YjbJ"/>
    <property type="match status" value="1"/>
</dbReference>
<feature type="region of interest" description="Disordered" evidence="2">
    <location>
        <begin position="1"/>
        <end position="65"/>
    </location>
</feature>
<comment type="similarity">
    <text evidence="1">Belongs to the UPF0337 (CsbD) family.</text>
</comment>
<keyword evidence="5" id="KW-1185">Reference proteome</keyword>
<name>A0A1G9GPV4_9BACL</name>
<dbReference type="STRING" id="576118.SAMN05216216_11849"/>
<dbReference type="InterPro" id="IPR008462">
    <property type="entry name" value="CsbD"/>
</dbReference>
<dbReference type="Gene3D" id="1.10.1470.10">
    <property type="entry name" value="YjbJ"/>
    <property type="match status" value="1"/>
</dbReference>
<feature type="domain" description="CsbD-like" evidence="3">
    <location>
        <begin position="6"/>
        <end position="52"/>
    </location>
</feature>
<dbReference type="Proteomes" id="UP000199008">
    <property type="component" value="Unassembled WGS sequence"/>
</dbReference>
<dbReference type="RefSeq" id="WP_092987061.1">
    <property type="nucleotide sequence ID" value="NZ_FNFY01000018.1"/>
</dbReference>
<gene>
    <name evidence="4" type="ORF">SAMN05216216_11849</name>
</gene>
<sequence>MSDESRKEQTKGNLKETVGNVTGDKELESEGKKDKNSGKAKEFVENAKDKANETIDKFTKDDKNR</sequence>
<dbReference type="Pfam" id="PF05532">
    <property type="entry name" value="CsbD"/>
    <property type="match status" value="1"/>
</dbReference>